<sequence length="88" mass="10087">METGEYYFLELNPRLQVRILLLISRYSFFIVLFHVLRFETFHVEQHPVTEWIAEINLPAAQVAVGMGIPLWQIPGTSSKVCSILSALP</sequence>
<dbReference type="GO" id="GO:0006633">
    <property type="term" value="P:fatty acid biosynthetic process"/>
    <property type="evidence" value="ECO:0007669"/>
    <property type="project" value="TreeGrafter"/>
</dbReference>
<dbReference type="GO" id="GO:0005524">
    <property type="term" value="F:ATP binding"/>
    <property type="evidence" value="ECO:0007669"/>
    <property type="project" value="InterPro"/>
</dbReference>
<dbReference type="InterPro" id="IPR005479">
    <property type="entry name" value="CPAse_ATP-bd"/>
</dbReference>
<dbReference type="Gene3D" id="3.30.470.20">
    <property type="entry name" value="ATP-grasp fold, B domain"/>
    <property type="match status" value="1"/>
</dbReference>
<protein>
    <submittedName>
        <fullName evidence="3">Acetyl-CoA carboxylase 1-like</fullName>
    </submittedName>
</protein>
<evidence type="ECO:0000259" key="2">
    <source>
        <dbReference type="PROSITE" id="PS00867"/>
    </source>
</evidence>
<evidence type="ECO:0000256" key="1">
    <source>
        <dbReference type="SAM" id="Phobius"/>
    </source>
</evidence>
<dbReference type="Proteomes" id="UP001140949">
    <property type="component" value="Unassembled WGS sequence"/>
</dbReference>
<feature type="domain" description="Carbamoyl phosphate synthase ATP-binding" evidence="2">
    <location>
        <begin position="8"/>
        <end position="15"/>
    </location>
</feature>
<accession>A0AAX6DWG5</accession>
<organism evidence="3 4">
    <name type="scientific">Iris pallida</name>
    <name type="common">Sweet iris</name>
    <dbReference type="NCBI Taxonomy" id="29817"/>
    <lineage>
        <taxon>Eukaryota</taxon>
        <taxon>Viridiplantae</taxon>
        <taxon>Streptophyta</taxon>
        <taxon>Embryophyta</taxon>
        <taxon>Tracheophyta</taxon>
        <taxon>Spermatophyta</taxon>
        <taxon>Magnoliopsida</taxon>
        <taxon>Liliopsida</taxon>
        <taxon>Asparagales</taxon>
        <taxon>Iridaceae</taxon>
        <taxon>Iridoideae</taxon>
        <taxon>Irideae</taxon>
        <taxon>Iris</taxon>
    </lineage>
</organism>
<reference evidence="3" key="1">
    <citation type="journal article" date="2023" name="GigaByte">
        <title>Genome assembly of the bearded iris, Iris pallida Lam.</title>
        <authorList>
            <person name="Bruccoleri R.E."/>
            <person name="Oakeley E.J."/>
            <person name="Faust A.M.E."/>
            <person name="Altorfer M."/>
            <person name="Dessus-Babus S."/>
            <person name="Burckhardt D."/>
            <person name="Oertli M."/>
            <person name="Naumann U."/>
            <person name="Petersen F."/>
            <person name="Wong J."/>
        </authorList>
    </citation>
    <scope>NUCLEOTIDE SEQUENCE</scope>
    <source>
        <strain evidence="3">GSM-AAB239-AS_SAM_17_03QT</strain>
    </source>
</reference>
<feature type="transmembrane region" description="Helical" evidence="1">
    <location>
        <begin position="15"/>
        <end position="36"/>
    </location>
</feature>
<dbReference type="PANTHER" id="PTHR45728:SF3">
    <property type="entry name" value="ACETYL-COA CARBOXYLASE"/>
    <property type="match status" value="1"/>
</dbReference>
<keyword evidence="1" id="KW-1133">Transmembrane helix</keyword>
<keyword evidence="1" id="KW-0812">Transmembrane</keyword>
<comment type="caution">
    <text evidence="3">The sequence shown here is derived from an EMBL/GenBank/DDBJ whole genome shotgun (WGS) entry which is preliminary data.</text>
</comment>
<dbReference type="AlphaFoldDB" id="A0AAX6DWG5"/>
<dbReference type="InterPro" id="IPR049076">
    <property type="entry name" value="ACCA"/>
</dbReference>
<dbReference type="PANTHER" id="PTHR45728">
    <property type="entry name" value="ACETYL-COA CARBOXYLASE, ISOFORM A"/>
    <property type="match status" value="1"/>
</dbReference>
<dbReference type="PROSITE" id="PS00867">
    <property type="entry name" value="CPSASE_2"/>
    <property type="match status" value="1"/>
</dbReference>
<gene>
    <name evidence="3" type="ORF">M6B38_222355</name>
</gene>
<evidence type="ECO:0000313" key="4">
    <source>
        <dbReference type="Proteomes" id="UP001140949"/>
    </source>
</evidence>
<reference evidence="3" key="2">
    <citation type="submission" date="2023-04" db="EMBL/GenBank/DDBJ databases">
        <authorList>
            <person name="Bruccoleri R.E."/>
            <person name="Oakeley E.J."/>
            <person name="Faust A.-M."/>
            <person name="Dessus-Babus S."/>
            <person name="Altorfer M."/>
            <person name="Burckhardt D."/>
            <person name="Oertli M."/>
            <person name="Naumann U."/>
            <person name="Petersen F."/>
            <person name="Wong J."/>
        </authorList>
    </citation>
    <scope>NUCLEOTIDE SEQUENCE</scope>
    <source>
        <strain evidence="3">GSM-AAB239-AS_SAM_17_03QT</strain>
        <tissue evidence="3">Leaf</tissue>
    </source>
</reference>
<name>A0AAX6DWG5_IRIPA</name>
<dbReference type="EMBL" id="JANAVB010041419">
    <property type="protein sequence ID" value="KAJ6796187.1"/>
    <property type="molecule type" value="Genomic_DNA"/>
</dbReference>
<evidence type="ECO:0000313" key="3">
    <source>
        <dbReference type="EMBL" id="KAJ6796187.1"/>
    </source>
</evidence>
<keyword evidence="1" id="KW-0472">Membrane</keyword>
<dbReference type="GO" id="GO:0003989">
    <property type="term" value="F:acetyl-CoA carboxylase activity"/>
    <property type="evidence" value="ECO:0007669"/>
    <property type="project" value="InterPro"/>
</dbReference>
<keyword evidence="4" id="KW-1185">Reference proteome</keyword>
<proteinExistence type="predicted"/>